<dbReference type="Gene3D" id="3.30.70.270">
    <property type="match status" value="1"/>
</dbReference>
<evidence type="ECO:0000313" key="6">
    <source>
        <dbReference type="Proteomes" id="UP001163726"/>
    </source>
</evidence>
<evidence type="ECO:0000256" key="1">
    <source>
        <dbReference type="SAM" id="Phobius"/>
    </source>
</evidence>
<dbReference type="InterPro" id="IPR050706">
    <property type="entry name" value="Cyclic-di-GMP_PDE-like"/>
</dbReference>
<dbReference type="RefSeq" id="WP_268073894.1">
    <property type="nucleotide sequence ID" value="NZ_CP109965.1"/>
</dbReference>
<dbReference type="SMART" id="SM00052">
    <property type="entry name" value="EAL"/>
    <property type="match status" value="1"/>
</dbReference>
<dbReference type="CDD" id="cd01949">
    <property type="entry name" value="GGDEF"/>
    <property type="match status" value="1"/>
</dbReference>
<gene>
    <name evidence="5" type="ORF">OLW01_10620</name>
</gene>
<feature type="chain" id="PRO_5046958864" evidence="2">
    <location>
        <begin position="21"/>
        <end position="786"/>
    </location>
</feature>
<dbReference type="Gene3D" id="3.40.50.2300">
    <property type="match status" value="2"/>
</dbReference>
<dbReference type="Proteomes" id="UP001163726">
    <property type="component" value="Chromosome"/>
</dbReference>
<dbReference type="PROSITE" id="PS50883">
    <property type="entry name" value="EAL"/>
    <property type="match status" value="1"/>
</dbReference>
<dbReference type="InterPro" id="IPR029787">
    <property type="entry name" value="Nucleotide_cyclase"/>
</dbReference>
<feature type="transmembrane region" description="Helical" evidence="1">
    <location>
        <begin position="340"/>
        <end position="362"/>
    </location>
</feature>
<dbReference type="InterPro" id="IPR043128">
    <property type="entry name" value="Rev_trsase/Diguanyl_cyclase"/>
</dbReference>
<dbReference type="NCBIfam" id="TIGR00254">
    <property type="entry name" value="GGDEF"/>
    <property type="match status" value="1"/>
</dbReference>
<accession>A0ABY7AMC3</accession>
<dbReference type="PROSITE" id="PS50887">
    <property type="entry name" value="GGDEF"/>
    <property type="match status" value="1"/>
</dbReference>
<dbReference type="Pfam" id="PF00990">
    <property type="entry name" value="GGDEF"/>
    <property type="match status" value="1"/>
</dbReference>
<sequence length="786" mass="89090">MFRPLLVSALCLLIINKVLAKQPLHILTVHSYHQSYLWTQEQDQEFRAELIQKLPEYDISFSVEYLNAKHIPVNAQLINRFYAYANEKYLQFPPDLIYVTDDPAAQILLNQPAKFIKQTPIVFSGVNNMNLLKQAIHQNVTGVFQNEDLNTNIKFIKKLLPKTEQLLFLGDTSTTDEAIAQQLTVQDVDGTSSIKVIHIKASHYSDLLKQIKKYPNSPIVSGSLGAILNQQNKIMSTNELLDNLSQLNRPVFKNSRVREGVLGGFQPTTPYGQLAADLAVKIIQGQSIESTSPIISPPTEFILHWDKIQDLGLTPNQALLNDVKIINQPSNFFTRYKTTIFWLSIILCAIAILTILSAVWIIKQRNKLIEEQQRDALTECPNRLKLINQLKLSPDQILLLIDINDFSVLNNFYGNQIGDKLLQEFTRVARNHLIRGMDLYRTSGDIFAILLPSHFTNKQTITFTENLIFQLENYTFISGDLNISINVVAGISSSGSSQRINQATTALNNAKQERKSWSVYQPNLLLQEKQTHNAVWSRKLKSALFAGRITAYFQPIVNVQTGHICSYEALVRLIDKDGSVVSPFHFLEIAKKNRQYPLITKIMLDKSIQLIKQKRVNVSINLTLADIYHQETVNYLLKQLSKDNVGQYITFEVTENEGIENHEQINEFTQKIKSLGCRLSIDDFGTGYANFSHLIDLNADHLKIDGSIIKRLLTDAKTELVVATIIGYAKRMEIKTVAEFVDSDALLNKTKAMGFDYAQGYYLGKPDAQIIDSGLIYLEQLNQSNL</sequence>
<keyword evidence="1" id="KW-1133">Transmembrane helix</keyword>
<dbReference type="Pfam" id="PF04392">
    <property type="entry name" value="ABC_sub_bind"/>
    <property type="match status" value="1"/>
</dbReference>
<dbReference type="InterPro" id="IPR001633">
    <property type="entry name" value="EAL_dom"/>
</dbReference>
<reference evidence="5" key="1">
    <citation type="submission" date="2022-10" db="EMBL/GenBank/DDBJ databases">
        <title>Catenovulum adriacola sp. nov. isolated in the Harbour of Susak.</title>
        <authorList>
            <person name="Schoch T."/>
            <person name="Reich S.J."/>
            <person name="Stoeferle S."/>
            <person name="Flaiz M."/>
            <person name="Kazda M."/>
            <person name="Riedel C.U."/>
            <person name="Duerre P."/>
        </authorList>
    </citation>
    <scope>NUCLEOTIDE SEQUENCE</scope>
    <source>
        <strain evidence="5">TS8</strain>
    </source>
</reference>
<dbReference type="Pfam" id="PF00563">
    <property type="entry name" value="EAL"/>
    <property type="match status" value="1"/>
</dbReference>
<dbReference type="InterPro" id="IPR007487">
    <property type="entry name" value="ABC_transpt-TYRBP-like"/>
</dbReference>
<evidence type="ECO:0000259" key="3">
    <source>
        <dbReference type="PROSITE" id="PS50883"/>
    </source>
</evidence>
<proteinExistence type="predicted"/>
<dbReference type="InterPro" id="IPR000160">
    <property type="entry name" value="GGDEF_dom"/>
</dbReference>
<dbReference type="SUPFAM" id="SSF55073">
    <property type="entry name" value="Nucleotide cyclase"/>
    <property type="match status" value="1"/>
</dbReference>
<dbReference type="InterPro" id="IPR035919">
    <property type="entry name" value="EAL_sf"/>
</dbReference>
<dbReference type="CDD" id="cd01948">
    <property type="entry name" value="EAL"/>
    <property type="match status" value="1"/>
</dbReference>
<keyword evidence="1" id="KW-0472">Membrane</keyword>
<dbReference type="PANTHER" id="PTHR33121">
    <property type="entry name" value="CYCLIC DI-GMP PHOSPHODIESTERASE PDEF"/>
    <property type="match status" value="1"/>
</dbReference>
<dbReference type="PANTHER" id="PTHR33121:SF79">
    <property type="entry name" value="CYCLIC DI-GMP PHOSPHODIESTERASE PDED-RELATED"/>
    <property type="match status" value="1"/>
</dbReference>
<dbReference type="Gene3D" id="3.20.20.450">
    <property type="entry name" value="EAL domain"/>
    <property type="match status" value="1"/>
</dbReference>
<dbReference type="SMART" id="SM00267">
    <property type="entry name" value="GGDEF"/>
    <property type="match status" value="1"/>
</dbReference>
<protein>
    <submittedName>
        <fullName evidence="5">EAL domain-containing protein</fullName>
    </submittedName>
</protein>
<evidence type="ECO:0000313" key="5">
    <source>
        <dbReference type="EMBL" id="WAJ69610.1"/>
    </source>
</evidence>
<feature type="domain" description="EAL" evidence="3">
    <location>
        <begin position="533"/>
        <end position="780"/>
    </location>
</feature>
<keyword evidence="1" id="KW-0812">Transmembrane</keyword>
<evidence type="ECO:0000256" key="2">
    <source>
        <dbReference type="SAM" id="SignalP"/>
    </source>
</evidence>
<feature type="signal peptide" evidence="2">
    <location>
        <begin position="1"/>
        <end position="20"/>
    </location>
</feature>
<feature type="domain" description="GGDEF" evidence="4">
    <location>
        <begin position="394"/>
        <end position="522"/>
    </location>
</feature>
<dbReference type="EMBL" id="CP109965">
    <property type="protein sequence ID" value="WAJ69610.1"/>
    <property type="molecule type" value="Genomic_DNA"/>
</dbReference>
<keyword evidence="6" id="KW-1185">Reference proteome</keyword>
<evidence type="ECO:0000259" key="4">
    <source>
        <dbReference type="PROSITE" id="PS50887"/>
    </source>
</evidence>
<organism evidence="5 6">
    <name type="scientific">Catenovulum adriaticum</name>
    <dbReference type="NCBI Taxonomy" id="2984846"/>
    <lineage>
        <taxon>Bacteria</taxon>
        <taxon>Pseudomonadati</taxon>
        <taxon>Pseudomonadota</taxon>
        <taxon>Gammaproteobacteria</taxon>
        <taxon>Alteromonadales</taxon>
        <taxon>Alteromonadaceae</taxon>
        <taxon>Catenovulum</taxon>
    </lineage>
</organism>
<keyword evidence="2" id="KW-0732">Signal</keyword>
<dbReference type="SUPFAM" id="SSF141868">
    <property type="entry name" value="EAL domain-like"/>
    <property type="match status" value="1"/>
</dbReference>
<name>A0ABY7AMC3_9ALTE</name>